<dbReference type="SUPFAM" id="SSF102114">
    <property type="entry name" value="Radical SAM enzymes"/>
    <property type="match status" value="1"/>
</dbReference>
<dbReference type="PANTHER" id="PTHR43432:SF3">
    <property type="entry name" value="SLR0285 PROTEIN"/>
    <property type="match status" value="1"/>
</dbReference>
<evidence type="ECO:0000256" key="2">
    <source>
        <dbReference type="ARBA" id="ARBA00023004"/>
    </source>
</evidence>
<organism evidence="5 6">
    <name type="scientific">Methylobacillus methanolivorans</name>
    <dbReference type="NCBI Taxonomy" id="1848927"/>
    <lineage>
        <taxon>Bacteria</taxon>
        <taxon>Pseudomonadati</taxon>
        <taxon>Pseudomonadota</taxon>
        <taxon>Betaproteobacteria</taxon>
        <taxon>Nitrosomonadales</taxon>
        <taxon>Methylophilaceae</taxon>
        <taxon>Methylobacillus</taxon>
    </lineage>
</organism>
<gene>
    <name evidence="5" type="ORF">ACIKP9_02200</name>
</gene>
<protein>
    <submittedName>
        <fullName evidence="5">PA0069 family radical SAM protein</fullName>
    </submittedName>
</protein>
<sequence length="369" mass="41367">MMDKKSPGSNSPHEVPRPLIYKGRGAISNHSGRFEQFQHADADDGWDNLEQELAPITTEVLIDNTRSIINWNNSPDVPFDRSINPYRGCEHGCIYCFARPSHTYLGLSAGLDFESRILIKPDAAKLLRKELSKKNYHCAPIAMGTNTDPYQPLEKQQQITRQVLQVLAECKHPVSIVTKSAMIERDIDILAEMASAGLAQVFISVTTLSNKLSRSLEPRAAAPQRRLETIRRLHEAGIPTGLMTAPIIPVLTDPELEQILIAAHEAGATSAGYVLLRLPLEVAPLFEEWLVHHYPLKASHVMSIVRQSRDGKNNQANFHERMRGSGLFADMIRQRFSLTSKKLGFNKRHLEMNTALFQVPGRPEQLGLF</sequence>
<evidence type="ECO:0000256" key="3">
    <source>
        <dbReference type="ARBA" id="ARBA00023014"/>
    </source>
</evidence>
<dbReference type="SMART" id="SM00729">
    <property type="entry name" value="Elp3"/>
    <property type="match status" value="1"/>
</dbReference>
<keyword evidence="1" id="KW-0479">Metal-binding</keyword>
<keyword evidence="6" id="KW-1185">Reference proteome</keyword>
<dbReference type="NCBIfam" id="NF033668">
    <property type="entry name" value="rSAM_PA0069"/>
    <property type="match status" value="1"/>
</dbReference>
<proteinExistence type="predicted"/>
<accession>A0ABW8GI49</accession>
<dbReference type="PROSITE" id="PS51918">
    <property type="entry name" value="RADICAL_SAM"/>
    <property type="match status" value="1"/>
</dbReference>
<dbReference type="InterPro" id="IPR040086">
    <property type="entry name" value="MJ0683-like"/>
</dbReference>
<feature type="domain" description="Radical SAM core" evidence="4">
    <location>
        <begin position="75"/>
        <end position="313"/>
    </location>
</feature>
<evidence type="ECO:0000313" key="6">
    <source>
        <dbReference type="Proteomes" id="UP001617669"/>
    </source>
</evidence>
<evidence type="ECO:0000313" key="5">
    <source>
        <dbReference type="EMBL" id="MFJ5445033.1"/>
    </source>
</evidence>
<dbReference type="Gene3D" id="3.80.30.30">
    <property type="match status" value="1"/>
</dbReference>
<dbReference type="InterPro" id="IPR006638">
    <property type="entry name" value="Elp3/MiaA/NifB-like_rSAM"/>
</dbReference>
<dbReference type="PANTHER" id="PTHR43432">
    <property type="entry name" value="SLR0285 PROTEIN"/>
    <property type="match status" value="1"/>
</dbReference>
<evidence type="ECO:0000256" key="1">
    <source>
        <dbReference type="ARBA" id="ARBA00022723"/>
    </source>
</evidence>
<dbReference type="InterPro" id="IPR007197">
    <property type="entry name" value="rSAM"/>
</dbReference>
<evidence type="ECO:0000259" key="4">
    <source>
        <dbReference type="PROSITE" id="PS51918"/>
    </source>
</evidence>
<comment type="caution">
    <text evidence="5">The sequence shown here is derived from an EMBL/GenBank/DDBJ whole genome shotgun (WGS) entry which is preliminary data.</text>
</comment>
<reference evidence="5 6" key="1">
    <citation type="submission" date="2024-11" db="EMBL/GenBank/DDBJ databases">
        <authorList>
            <person name="Kaparullina E.N."/>
            <person name="Delegan Y.A."/>
            <person name="Doronina N.V."/>
        </authorList>
    </citation>
    <scope>NUCLEOTIDE SEQUENCE [LARGE SCALE GENOMIC DNA]</scope>
    <source>
        <strain evidence="5 6">7sh_L</strain>
    </source>
</reference>
<dbReference type="CDD" id="cd01335">
    <property type="entry name" value="Radical_SAM"/>
    <property type="match status" value="1"/>
</dbReference>
<dbReference type="Pfam" id="PF04055">
    <property type="entry name" value="Radical_SAM"/>
    <property type="match status" value="1"/>
</dbReference>
<keyword evidence="2" id="KW-0408">Iron</keyword>
<dbReference type="RefSeq" id="WP_400878714.1">
    <property type="nucleotide sequence ID" value="NZ_JBIWXY010000001.1"/>
</dbReference>
<name>A0ABW8GI49_9PROT</name>
<dbReference type="EMBL" id="JBIWXY010000001">
    <property type="protein sequence ID" value="MFJ5445033.1"/>
    <property type="molecule type" value="Genomic_DNA"/>
</dbReference>
<dbReference type="InterPro" id="IPR058240">
    <property type="entry name" value="rSAM_sf"/>
</dbReference>
<keyword evidence="3" id="KW-0411">Iron-sulfur</keyword>
<dbReference type="SFLD" id="SFLDS00029">
    <property type="entry name" value="Radical_SAM"/>
    <property type="match status" value="1"/>
</dbReference>
<dbReference type="Proteomes" id="UP001617669">
    <property type="component" value="Unassembled WGS sequence"/>
</dbReference>
<dbReference type="SFLD" id="SFLDG01084">
    <property type="entry name" value="Uncharacterised_Radical_SAM_Su"/>
    <property type="match status" value="1"/>
</dbReference>